<dbReference type="Gene3D" id="3.40.50.1820">
    <property type="entry name" value="alpha/beta hydrolase"/>
    <property type="match status" value="1"/>
</dbReference>
<name>A0AAV2A8A4_9ARAC</name>
<dbReference type="GO" id="GO:0044545">
    <property type="term" value="C:NSL complex"/>
    <property type="evidence" value="ECO:0007669"/>
    <property type="project" value="TreeGrafter"/>
</dbReference>
<gene>
    <name evidence="4" type="ORF">LARSCL_LOCUS10841</name>
</gene>
<evidence type="ECO:0000313" key="5">
    <source>
        <dbReference type="Proteomes" id="UP001497382"/>
    </source>
</evidence>
<evidence type="ECO:0000313" key="4">
    <source>
        <dbReference type="EMBL" id="CAL1280227.1"/>
    </source>
</evidence>
<evidence type="ECO:0000259" key="2">
    <source>
        <dbReference type="Pfam" id="PF20408"/>
    </source>
</evidence>
<evidence type="ECO:0008006" key="6">
    <source>
        <dbReference type="Google" id="ProtNLM"/>
    </source>
</evidence>
<dbReference type="InterPro" id="IPR046879">
    <property type="entry name" value="KANL3/Tex30_Abhydrolase"/>
</dbReference>
<dbReference type="GO" id="GO:0045944">
    <property type="term" value="P:positive regulation of transcription by RNA polymerase II"/>
    <property type="evidence" value="ECO:0007669"/>
    <property type="project" value="TreeGrafter"/>
</dbReference>
<accession>A0AAV2A8A4</accession>
<feature type="region of interest" description="Disordered" evidence="1">
    <location>
        <begin position="480"/>
        <end position="625"/>
    </location>
</feature>
<dbReference type="Proteomes" id="UP001497382">
    <property type="component" value="Unassembled WGS sequence"/>
</dbReference>
<reference evidence="4 5" key="1">
    <citation type="submission" date="2024-04" db="EMBL/GenBank/DDBJ databases">
        <authorList>
            <person name="Rising A."/>
            <person name="Reimegard J."/>
            <person name="Sonavane S."/>
            <person name="Akerstrom W."/>
            <person name="Nylinder S."/>
            <person name="Hedman E."/>
            <person name="Kallberg Y."/>
        </authorList>
    </citation>
    <scope>NUCLEOTIDE SEQUENCE [LARGE SCALE GENOMIC DNA]</scope>
</reference>
<feature type="domain" description="KANSL3 helical" evidence="3">
    <location>
        <begin position="93"/>
        <end position="220"/>
    </location>
</feature>
<dbReference type="InterPro" id="IPR056519">
    <property type="entry name" value="KANSL3_1st"/>
</dbReference>
<dbReference type="PANTHER" id="PTHR13136:SF16">
    <property type="entry name" value="KAT8 REGULATORY NSL COMPLEX SUBUNIT 3"/>
    <property type="match status" value="1"/>
</dbReference>
<dbReference type="Pfam" id="PF20408">
    <property type="entry name" value="Abhydrolase_11"/>
    <property type="match status" value="1"/>
</dbReference>
<dbReference type="EMBL" id="CAXIEN010000129">
    <property type="protein sequence ID" value="CAL1280227.1"/>
    <property type="molecule type" value="Genomic_DNA"/>
</dbReference>
<evidence type="ECO:0000259" key="3">
    <source>
        <dbReference type="Pfam" id="PF23154"/>
    </source>
</evidence>
<dbReference type="AlphaFoldDB" id="A0AAV2A8A4"/>
<protein>
    <recommendedName>
        <fullName evidence="6">KAT8 regulatory NSL complex subunit 3</fullName>
    </recommendedName>
</protein>
<evidence type="ECO:0000256" key="1">
    <source>
        <dbReference type="SAM" id="MobiDB-lite"/>
    </source>
</evidence>
<proteinExistence type="predicted"/>
<sequence length="987" mass="108152">MLFENRFMTIEQYLRKLSGLDKEVLLVDHNYVKAWNAHPDSNRTKPARLLFMKGLQRYPLLSDTSNVDEDVDIEIYDEPLVSPFDNPKIKALANECEKSLKNNNLFKDREQDDEIDLSSLPPSQRKLYQQVLNVLREDELSKLCYSGSANEPLKRRLSLDKAARQIRQIFGLIFWDMKEISWIHRTILNHCDISTVASYVDVLQTLKAKIPTLIERVLQSYAGAPVGDAIIQLMKKPWDPIQPVLNQNKPKKLPGNPIILICPSAPNQNTMSTHSPRLRFWHNSLSSMCKVMNIPVHSEDGKDSSTIEGCLDQMILSIRNKVNELKNHYPNRPLILLGWTIGALIACHIALQEPVDGVICLGFPLTGVNGSRGDLNDPLLDNKVPTLFLVGQNARMCSTDDVEDFRSRMRAETGLVIVGGCDDLLRMCPSKMKLENATQAIVDRCLLDEISDFLMSVVIKLPSANASAGVKVCTPIKEEPEVTEETWKPEEEGKRRRRKPREYSPELSPVRKRARHHIQRQSSSSAKARLSPSSSETSSSGSLVNETAAVSKPVKKLPEKRIGRPTAGTWRKRTPSKSESLSTEIPPKKIIGMEEMASPPKTATPSEPKLPFSKNILPKKNDPVDVEKAFGKDSSFLPRPLTPPEPEDTVSAEETEKALAELEAMSNVASDSQLGKNAAATSLLGDVISSDRAFLPISDLESEAKKLDAVPASHIETVPITPSSTENKTTVSVSLSPSLQSMLSQGKQLSPGSLQALKTAGGISLLANNSVSSSSPKSTIITVPSASAATILVSSPALRSQPGKMIQLLAKSNSALTVKSPGLSGKESSEQQSCNLSLLSDVAGMTEPMSNSARLADSASQPAATLVKLAASDSRGSFQTMKCLKVIKTVKPPSPPTRFETAEEQVEKQLAIQSLNKSIGIESQSNLVKESGYSICYAKADGSIVSRSVTRPNFAGYVTVPPTMQGQNRGRGRARSVFNKQIRFSNM</sequence>
<dbReference type="SUPFAM" id="SSF53474">
    <property type="entry name" value="alpha/beta-Hydrolases"/>
    <property type="match status" value="1"/>
</dbReference>
<dbReference type="PANTHER" id="PTHR13136">
    <property type="entry name" value="TESTIS DEVELOPMENT PROTEIN PRTD"/>
    <property type="match status" value="1"/>
</dbReference>
<dbReference type="InterPro" id="IPR029058">
    <property type="entry name" value="AB_hydrolase_fold"/>
</dbReference>
<feature type="domain" description="KANL3/Tex30 alpha/beta hydrolase-like" evidence="2">
    <location>
        <begin position="314"/>
        <end position="425"/>
    </location>
</feature>
<organism evidence="4 5">
    <name type="scientific">Larinioides sclopetarius</name>
    <dbReference type="NCBI Taxonomy" id="280406"/>
    <lineage>
        <taxon>Eukaryota</taxon>
        <taxon>Metazoa</taxon>
        <taxon>Ecdysozoa</taxon>
        <taxon>Arthropoda</taxon>
        <taxon>Chelicerata</taxon>
        <taxon>Arachnida</taxon>
        <taxon>Araneae</taxon>
        <taxon>Araneomorphae</taxon>
        <taxon>Entelegynae</taxon>
        <taxon>Araneoidea</taxon>
        <taxon>Araneidae</taxon>
        <taxon>Larinioides</taxon>
    </lineage>
</organism>
<keyword evidence="5" id="KW-1185">Reference proteome</keyword>
<comment type="caution">
    <text evidence="4">The sequence shown here is derived from an EMBL/GenBank/DDBJ whole genome shotgun (WGS) entry which is preliminary data.</text>
</comment>
<dbReference type="Pfam" id="PF23154">
    <property type="entry name" value="KANSL3_1st"/>
    <property type="match status" value="1"/>
</dbReference>
<feature type="compositionally biased region" description="Basic and acidic residues" evidence="1">
    <location>
        <begin position="480"/>
        <end position="494"/>
    </location>
</feature>
<feature type="compositionally biased region" description="Low complexity" evidence="1">
    <location>
        <begin position="522"/>
        <end position="542"/>
    </location>
</feature>
<feature type="compositionally biased region" description="Basic residues" evidence="1">
    <location>
        <begin position="510"/>
        <end position="519"/>
    </location>
</feature>
<dbReference type="InterPro" id="IPR026555">
    <property type="entry name" value="NSL3/Tex30"/>
</dbReference>